<reference evidence="1 2" key="1">
    <citation type="submission" date="2017-05" db="EMBL/GenBank/DDBJ databases">
        <title>The isolation and characterization of 16 novel Shigella-infecting phages from the environment.</title>
        <authorList>
            <person name="Doore S.M."/>
            <person name="Schrad J.R."/>
            <person name="Dover J.A."/>
            <person name="Parent K.N."/>
        </authorList>
    </citation>
    <scope>NUCLEOTIDE SEQUENCE [LARGE SCALE GENOMIC DNA]</scope>
</reference>
<sequence>MKIFEKFEQCYAQDGEPLKCPTCGGSNFQGEISEIVAGNIAEEYTRCIDCNNIVSFWAYGSYQPQPKLVYHPVKIIKDIANWFVIKGFTQ</sequence>
<accession>A0A291AY10</accession>
<organism evidence="1 2">
    <name type="scientific">Shigella phage Sf13</name>
    <dbReference type="NCBI Taxonomy" id="2024316"/>
    <lineage>
        <taxon>Viruses</taxon>
        <taxon>Duplodnaviria</taxon>
        <taxon>Heunggongvirae</taxon>
        <taxon>Uroviricota</taxon>
        <taxon>Caudoviricetes</taxon>
        <taxon>Andersonviridae</taxon>
        <taxon>Ounavirinae</taxon>
        <taxon>Mooglevirus</taxon>
        <taxon>Mooglevirus Sf13</taxon>
    </lineage>
</organism>
<evidence type="ECO:0000313" key="2">
    <source>
        <dbReference type="Proteomes" id="UP000222508"/>
    </source>
</evidence>
<dbReference type="Proteomes" id="UP000222508">
    <property type="component" value="Segment"/>
</dbReference>
<proteinExistence type="predicted"/>
<gene>
    <name evidence="1" type="ORF">Sf13_gp117</name>
</gene>
<dbReference type="EMBL" id="MF158040">
    <property type="protein sequence ID" value="ATE85917.1"/>
    <property type="molecule type" value="Genomic_DNA"/>
</dbReference>
<protein>
    <recommendedName>
        <fullName evidence="3">Phage protein</fullName>
    </recommendedName>
</protein>
<name>A0A291AY10_9CAUD</name>
<evidence type="ECO:0008006" key="3">
    <source>
        <dbReference type="Google" id="ProtNLM"/>
    </source>
</evidence>
<evidence type="ECO:0000313" key="1">
    <source>
        <dbReference type="EMBL" id="ATE85917.1"/>
    </source>
</evidence>
<keyword evidence="2" id="KW-1185">Reference proteome</keyword>